<evidence type="ECO:0000313" key="3">
    <source>
        <dbReference type="Proteomes" id="UP000031838"/>
    </source>
</evidence>
<evidence type="ECO:0008006" key="4">
    <source>
        <dbReference type="Google" id="ProtNLM"/>
    </source>
</evidence>
<sequence length="338" mass="35529">MQQLTGRRTPIPHAAGANPRQRDQPARPTMTHAYASTLISPALLIDRRSRPRGGRAPGAFRRFASAACSLMASLVVAGGSAHAADLVVPAYFYPSGSGATAWNTLATNAASVPLTAIVNPNSGPGTAADPAYTSAIAKVRTAGGKVIAYVHTSYGARSLSDVTADINRYLAFYTVDGFFIDEMANDSTTAHVQYYQSLYNYIKGLSPNYQVVNNPGSKLPAIYASLPVADRFVVYEDKQANYAGFVPDAWQAAHGASRFIHIVYNATSSQLAGDLQFAAANGAGGVYITSLKLPNPYNGLPSYWSQEVSAVAALNPAPASAGGKNTRIAVARPGGRGR</sequence>
<dbReference type="PANTHER" id="PTHR35040:SF9">
    <property type="entry name" value="4-LIKE CELL SURFACE PROTEIN, PUTATIVE (AFU_ORTHOLOGUE AFUA_4G14080)-RELATED"/>
    <property type="match status" value="1"/>
</dbReference>
<dbReference type="Proteomes" id="UP000031838">
    <property type="component" value="Chromosome 2"/>
</dbReference>
<proteinExistence type="predicted"/>
<dbReference type="InterPro" id="IPR021986">
    <property type="entry name" value="Spherulin4"/>
</dbReference>
<organism evidence="2 3">
    <name type="scientific">Burkholderia plantarii</name>
    <dbReference type="NCBI Taxonomy" id="41899"/>
    <lineage>
        <taxon>Bacteria</taxon>
        <taxon>Pseudomonadati</taxon>
        <taxon>Pseudomonadota</taxon>
        <taxon>Betaproteobacteria</taxon>
        <taxon>Burkholderiales</taxon>
        <taxon>Burkholderiaceae</taxon>
        <taxon>Burkholderia</taxon>
    </lineage>
</organism>
<dbReference type="EMBL" id="CP002581">
    <property type="protein sequence ID" value="AJK48529.1"/>
    <property type="molecule type" value="Genomic_DNA"/>
</dbReference>
<evidence type="ECO:0000256" key="1">
    <source>
        <dbReference type="SAM" id="MobiDB-lite"/>
    </source>
</evidence>
<dbReference type="Pfam" id="PF12138">
    <property type="entry name" value="Spherulin4"/>
    <property type="match status" value="1"/>
</dbReference>
<reference evidence="3" key="1">
    <citation type="submission" date="2011-03" db="EMBL/GenBank/DDBJ databases">
        <authorList>
            <person name="Voget S."/>
            <person name="Streit W.R."/>
            <person name="Jaeger K.E."/>
            <person name="Daniel R."/>
        </authorList>
    </citation>
    <scope>NUCLEOTIDE SEQUENCE [LARGE SCALE GENOMIC DNA]</scope>
    <source>
        <strain evidence="3">PG1</strain>
    </source>
</reference>
<dbReference type="PANTHER" id="PTHR35040">
    <property type="match status" value="1"/>
</dbReference>
<reference evidence="2 3" key="2">
    <citation type="journal article" date="2016" name="Appl. Microbiol. Biotechnol.">
        <title>Mutations improving production and secretion of extracellular lipase by Burkholderia glumae PG1.</title>
        <authorList>
            <person name="Knapp A."/>
            <person name="Voget S."/>
            <person name="Gao R."/>
            <person name="Zaburannyi N."/>
            <person name="Krysciak D."/>
            <person name="Breuer M."/>
            <person name="Hauer B."/>
            <person name="Streit W.R."/>
            <person name="Muller R."/>
            <person name="Daniel R."/>
            <person name="Jaeger K.E."/>
        </authorList>
    </citation>
    <scope>NUCLEOTIDE SEQUENCE [LARGE SCALE GENOMIC DNA]</scope>
    <source>
        <strain evidence="2 3">PG1</strain>
    </source>
</reference>
<feature type="region of interest" description="Disordered" evidence="1">
    <location>
        <begin position="1"/>
        <end position="28"/>
    </location>
</feature>
<keyword evidence="3" id="KW-1185">Reference proteome</keyword>
<evidence type="ECO:0000313" key="2">
    <source>
        <dbReference type="EMBL" id="AJK48529.1"/>
    </source>
</evidence>
<dbReference type="KEGG" id="bgp:BGL_2c04400"/>
<accession>A0A0B6S298</accession>
<name>A0A0B6S298_BURPL</name>
<gene>
    <name evidence="2" type="ORF">BGL_2c04400</name>
</gene>
<protein>
    <recommendedName>
        <fullName evidence="4">Spherulation-specific family 4</fullName>
    </recommendedName>
</protein>
<dbReference type="AlphaFoldDB" id="A0A0B6S298"/>
<dbReference type="HOGENOM" id="CLU_060605_1_0_4"/>